<accession>U6KZ19</accession>
<keyword evidence="3 5" id="KW-0342">GTP-binding</keyword>
<dbReference type="EMBL" id="HG675758">
    <property type="protein sequence ID" value="CDJ43211.1"/>
    <property type="molecule type" value="Genomic_DNA"/>
</dbReference>
<organism evidence="8 9">
    <name type="scientific">Eimeria tenella</name>
    <name type="common">Coccidian parasite</name>
    <dbReference type="NCBI Taxonomy" id="5802"/>
    <lineage>
        <taxon>Eukaryota</taxon>
        <taxon>Sar</taxon>
        <taxon>Alveolata</taxon>
        <taxon>Apicomplexa</taxon>
        <taxon>Conoidasida</taxon>
        <taxon>Coccidia</taxon>
        <taxon>Eucoccidiorida</taxon>
        <taxon>Eimeriorina</taxon>
        <taxon>Eimeriidae</taxon>
        <taxon>Eimeria</taxon>
    </lineage>
</organism>
<dbReference type="Proteomes" id="UP000030747">
    <property type="component" value="Unassembled WGS sequence"/>
</dbReference>
<evidence type="ECO:0000256" key="6">
    <source>
        <dbReference type="SAM" id="MobiDB-lite"/>
    </source>
</evidence>
<evidence type="ECO:0000256" key="4">
    <source>
        <dbReference type="ARBA" id="ARBA00023242"/>
    </source>
</evidence>
<dbReference type="Gene3D" id="3.40.50.300">
    <property type="entry name" value="P-loop containing nucleotide triphosphate hydrolases"/>
    <property type="match status" value="1"/>
</dbReference>
<dbReference type="Pfam" id="PF08153">
    <property type="entry name" value="NGP1NT"/>
    <property type="match status" value="1"/>
</dbReference>
<dbReference type="VEuPathDB" id="ToxoDB:ETH_00008470"/>
<evidence type="ECO:0000256" key="2">
    <source>
        <dbReference type="ARBA" id="ARBA00022741"/>
    </source>
</evidence>
<dbReference type="InterPro" id="IPR006073">
    <property type="entry name" value="GTP-bd"/>
</dbReference>
<comment type="similarity">
    <text evidence="5">Belongs to the TRAFAC class YlqF/YawG GTPase family. NOG2 subfamily.</text>
</comment>
<dbReference type="GO" id="GO:0005730">
    <property type="term" value="C:nucleolus"/>
    <property type="evidence" value="ECO:0007669"/>
    <property type="project" value="UniProtKB-SubCell"/>
</dbReference>
<keyword evidence="9" id="KW-1185">Reference proteome</keyword>
<proteinExistence type="inferred from homology"/>
<feature type="region of interest" description="Disordered" evidence="6">
    <location>
        <begin position="564"/>
        <end position="612"/>
    </location>
</feature>
<dbReference type="GeneID" id="25250896"/>
<dbReference type="SUPFAM" id="SSF52540">
    <property type="entry name" value="P-loop containing nucleoside triphosphate hydrolases"/>
    <property type="match status" value="1"/>
</dbReference>
<evidence type="ECO:0000256" key="3">
    <source>
        <dbReference type="ARBA" id="ARBA00023134"/>
    </source>
</evidence>
<keyword evidence="4 5" id="KW-0539">Nucleus</keyword>
<dbReference type="InterPro" id="IPR027417">
    <property type="entry name" value="P-loop_NTPase"/>
</dbReference>
<comment type="subcellular location">
    <subcellularLocation>
        <location evidence="1 5">Nucleus</location>
        <location evidence="1 5">Nucleolus</location>
    </subcellularLocation>
</comment>
<feature type="compositionally biased region" description="Polar residues" evidence="6">
    <location>
        <begin position="23"/>
        <end position="32"/>
    </location>
</feature>
<reference evidence="8" key="1">
    <citation type="submission" date="2013-10" db="EMBL/GenBank/DDBJ databases">
        <title>Genomic analysis of the causative agents of coccidiosis in chickens.</title>
        <authorList>
            <person name="Reid A.J."/>
            <person name="Blake D."/>
            <person name="Billington K."/>
            <person name="Browne H."/>
            <person name="Dunn M."/>
            <person name="Hung S."/>
            <person name="Kawahara F."/>
            <person name="Miranda-Saavedra D."/>
            <person name="Mourier T."/>
            <person name="Nagra H."/>
            <person name="Otto T.D."/>
            <person name="Rawlings N."/>
            <person name="Sanchez A."/>
            <person name="Sanders M."/>
            <person name="Subramaniam C."/>
            <person name="Tay Y."/>
            <person name="Dear P."/>
            <person name="Doerig C."/>
            <person name="Gruber A."/>
            <person name="Parkinson J."/>
            <person name="Shirley M."/>
            <person name="Wan K.L."/>
            <person name="Berriman M."/>
            <person name="Tomley F."/>
            <person name="Pain A."/>
        </authorList>
    </citation>
    <scope>NUCLEOTIDE SEQUENCE [LARGE SCALE GENOMIC DNA]</scope>
    <source>
        <strain evidence="8">Houghton</strain>
    </source>
</reference>
<dbReference type="PANTHER" id="PTHR11089:SF9">
    <property type="entry name" value="NUCLEOLAR GTP-BINDING PROTEIN 2"/>
    <property type="match status" value="1"/>
</dbReference>
<sequence length="612" mass="66877">MAKRRARGGPKAAGGPSKGSAITRGTASTLPNRQLPENKKPGHYRSASKIRLLHMYNSKPKWLRPGGKEPQPLAPARIQPDRRWFGNTRVIDQQKLSEFRENIQKASADPYTVVLRRSKLPMSLINDGNVGGKKEALAAGGALPKLSGEALLAIEPFEGVFGSKKTRKRPRLQAADLATLALQVGSCLCLQLKYSGLQHFEPAENSLCGCGARCMQAEEKEAAFQKSISAGDVPANGAGEGGPVELIFQKGTSRRIWGELYKVIDSSDVLVQVVDARDPMGTRCRRLEKYLKAHRSSKHLVLVINKVDLVPPRVARYWLQQLSKEMPTLLLQADKNKKNFGRTQLFQLLRQYGQLLSDRKHVSIGFFGYPNVGKSSIINFLKSKQVCKAAPIPGQTRVWQYVALTSKLYLIDCPGIVPISSDAGTDTDKVMRGVVRPERISAPEEHIGTVLEKVKREAIVARYGLDSKISWEDAEEFLSILAVRLGKLKKGGEPDISTAARIMLYDLQRGKLPYYVLPPCLEAEVAEAAAEADGTPLDGAMAVPEGDALKLDGSYSGDLADKEEINDCEEEDGIQRPDSDTQQEAPEVSGSAAAASTSEPNKRARIESSNSS</sequence>
<gene>
    <name evidence="8" type="ORF">ETH_00008470</name>
</gene>
<dbReference type="InterPro" id="IPR024929">
    <property type="entry name" value="GNL2_CP_dom"/>
</dbReference>
<dbReference type="OrthoDB" id="444945at2759"/>
<dbReference type="RefSeq" id="XP_013233961.1">
    <property type="nucleotide sequence ID" value="XM_013378507.1"/>
</dbReference>
<comment type="function">
    <text evidence="5">GTPase that associates with pre-60S ribosomal subunits in the nucleolus and is required for their nuclear export and maturation.</text>
</comment>
<dbReference type="Pfam" id="PF01926">
    <property type="entry name" value="MMR_HSR1"/>
    <property type="match status" value="1"/>
</dbReference>
<dbReference type="InterPro" id="IPR050755">
    <property type="entry name" value="TRAFAC_YlqF/YawG_RiboMat"/>
</dbReference>
<dbReference type="AlphaFoldDB" id="U6KZ19"/>
<feature type="domain" description="CP-type G" evidence="7">
    <location>
        <begin position="257"/>
        <end position="419"/>
    </location>
</feature>
<dbReference type="InterPro" id="IPR012971">
    <property type="entry name" value="NOG2_N_dom"/>
</dbReference>
<evidence type="ECO:0000259" key="7">
    <source>
        <dbReference type="PROSITE" id="PS51721"/>
    </source>
</evidence>
<dbReference type="InterPro" id="IPR023179">
    <property type="entry name" value="GTP-bd_ortho_bundle_sf"/>
</dbReference>
<keyword evidence="2 5" id="KW-0547">Nucleotide-binding</keyword>
<dbReference type="OMA" id="KNPEDHI"/>
<evidence type="ECO:0000256" key="1">
    <source>
        <dbReference type="ARBA" id="ARBA00004604"/>
    </source>
</evidence>
<reference evidence="8" key="2">
    <citation type="submission" date="2013-10" db="EMBL/GenBank/DDBJ databases">
        <authorList>
            <person name="Aslett M."/>
        </authorList>
    </citation>
    <scope>NUCLEOTIDE SEQUENCE [LARGE SCALE GENOMIC DNA]</scope>
    <source>
        <strain evidence="8">Houghton</strain>
    </source>
</reference>
<feature type="compositionally biased region" description="Low complexity" evidence="6">
    <location>
        <begin position="9"/>
        <end position="21"/>
    </location>
</feature>
<dbReference type="PRINTS" id="PR00326">
    <property type="entry name" value="GTP1OBG"/>
</dbReference>
<evidence type="ECO:0000256" key="5">
    <source>
        <dbReference type="RuleBase" id="RU364023"/>
    </source>
</evidence>
<dbReference type="CDD" id="cd01858">
    <property type="entry name" value="NGP_1"/>
    <property type="match status" value="1"/>
</dbReference>
<dbReference type="InterPro" id="IPR030378">
    <property type="entry name" value="G_CP_dom"/>
</dbReference>
<dbReference type="FunFam" id="3.40.50.300:FF:000559">
    <property type="entry name" value="Nuclear/nucleolar GTPase 2"/>
    <property type="match status" value="1"/>
</dbReference>
<name>U6KZ19_EIMTE</name>
<dbReference type="VEuPathDB" id="ToxoDB:ETH2_1437700"/>
<evidence type="ECO:0000313" key="8">
    <source>
        <dbReference type="EMBL" id="CDJ43211.1"/>
    </source>
</evidence>
<dbReference type="PANTHER" id="PTHR11089">
    <property type="entry name" value="GTP-BINDING PROTEIN-RELATED"/>
    <property type="match status" value="1"/>
</dbReference>
<evidence type="ECO:0000313" key="9">
    <source>
        <dbReference type="Proteomes" id="UP000030747"/>
    </source>
</evidence>
<feature type="region of interest" description="Disordered" evidence="6">
    <location>
        <begin position="1"/>
        <end position="47"/>
    </location>
</feature>
<dbReference type="PROSITE" id="PS51721">
    <property type="entry name" value="G_CP"/>
    <property type="match status" value="1"/>
</dbReference>
<protein>
    <recommendedName>
        <fullName evidence="5">Nucleolar GTP-binding protein 2</fullName>
    </recommendedName>
</protein>
<dbReference type="Gene3D" id="1.10.1580.10">
    <property type="match status" value="1"/>
</dbReference>
<dbReference type="GO" id="GO:0005525">
    <property type="term" value="F:GTP binding"/>
    <property type="evidence" value="ECO:0007669"/>
    <property type="project" value="UniProtKB-KW"/>
</dbReference>